<name>A0A7X0SHV6_9BACL</name>
<proteinExistence type="inferred from homology"/>
<organism evidence="4 5">
    <name type="scientific">Cohnella zeiphila</name>
    <dbReference type="NCBI Taxonomy" id="2761120"/>
    <lineage>
        <taxon>Bacteria</taxon>
        <taxon>Bacillati</taxon>
        <taxon>Bacillota</taxon>
        <taxon>Bacilli</taxon>
        <taxon>Bacillales</taxon>
        <taxon>Paenibacillaceae</taxon>
        <taxon>Cohnella</taxon>
    </lineage>
</organism>
<dbReference type="Gene3D" id="2.40.50.100">
    <property type="match status" value="1"/>
</dbReference>
<dbReference type="Gene3D" id="2.40.30.170">
    <property type="match status" value="1"/>
</dbReference>
<comment type="caution">
    <text evidence="4">The sequence shown here is derived from an EMBL/GenBank/DDBJ whole genome shotgun (WGS) entry which is preliminary data.</text>
</comment>
<dbReference type="RefSeq" id="WP_185127927.1">
    <property type="nucleotide sequence ID" value="NZ_JACJVO010000006.1"/>
</dbReference>
<dbReference type="Gene3D" id="1.10.287.470">
    <property type="entry name" value="Helix hairpin bin"/>
    <property type="match status" value="1"/>
</dbReference>
<feature type="coiled-coil region" evidence="2">
    <location>
        <begin position="101"/>
        <end position="169"/>
    </location>
</feature>
<accession>A0A7X0SHV6</accession>
<reference evidence="4 5" key="1">
    <citation type="submission" date="2020-08" db="EMBL/GenBank/DDBJ databases">
        <title>Cohnella phylogeny.</title>
        <authorList>
            <person name="Dunlap C."/>
        </authorList>
    </citation>
    <scope>NUCLEOTIDE SEQUENCE [LARGE SCALE GENOMIC DNA]</scope>
    <source>
        <strain evidence="4 5">CBP 2801</strain>
    </source>
</reference>
<evidence type="ECO:0000313" key="5">
    <source>
        <dbReference type="Proteomes" id="UP000564644"/>
    </source>
</evidence>
<protein>
    <submittedName>
        <fullName evidence="4">Efflux RND transporter periplasmic adaptor subunit</fullName>
    </submittedName>
</protein>
<dbReference type="AlphaFoldDB" id="A0A7X0SHV6"/>
<sequence>MKRKTALRWALGLFFGGLLVLTFLSNTIQSLSLPKVAVEKPTVGSLDLSISEDGFLQPAYTAPLVPLGNWTVTTVHVKKSDHVKKGDPLLTFDTTTTQRSLEDEKTRYEQLQIQYLQMQEALKPLLRQGDDEDAIEKQKQDLQVKQLDMEIERRQIADLEKQIRDGEVLRAPFDGIVSSLSVEAGANVSPGQSVCTVASDASGYQLVFSASGDAADALQLGGNVKVAIAATDMPQTEGKDLPAFNGPGGRVLDGKISAIESGSGQSGGEGGSDAKTVTVDVSGDGLSPGLKATANIPQQSASPGFKIPVDALHSDDSGSYVFVATAKEGPLGSSYYAVKAYVNTGEQSDDTVVILSGLSPDERVVTDSSEPLSDGDRIRLE</sequence>
<evidence type="ECO:0000256" key="3">
    <source>
        <dbReference type="SAM" id="MobiDB-lite"/>
    </source>
</evidence>
<dbReference type="GO" id="GO:0015562">
    <property type="term" value="F:efflux transmembrane transporter activity"/>
    <property type="evidence" value="ECO:0007669"/>
    <property type="project" value="TreeGrafter"/>
</dbReference>
<evidence type="ECO:0000256" key="2">
    <source>
        <dbReference type="SAM" id="Coils"/>
    </source>
</evidence>
<dbReference type="InterPro" id="IPR006143">
    <property type="entry name" value="RND_pump_MFP"/>
</dbReference>
<evidence type="ECO:0000256" key="1">
    <source>
        <dbReference type="ARBA" id="ARBA00009477"/>
    </source>
</evidence>
<dbReference type="PANTHER" id="PTHR30469:SF15">
    <property type="entry name" value="HLYD FAMILY OF SECRETION PROTEINS"/>
    <property type="match status" value="1"/>
</dbReference>
<dbReference type="NCBIfam" id="TIGR01730">
    <property type="entry name" value="RND_mfp"/>
    <property type="match status" value="1"/>
</dbReference>
<dbReference type="EMBL" id="JACJVO010000006">
    <property type="protein sequence ID" value="MBB6730249.1"/>
    <property type="molecule type" value="Genomic_DNA"/>
</dbReference>
<gene>
    <name evidence="4" type="ORF">H7C18_04995</name>
</gene>
<dbReference type="Gene3D" id="2.40.420.20">
    <property type="match status" value="1"/>
</dbReference>
<evidence type="ECO:0000313" key="4">
    <source>
        <dbReference type="EMBL" id="MBB6730249.1"/>
    </source>
</evidence>
<keyword evidence="2" id="KW-0175">Coiled coil</keyword>
<dbReference type="SUPFAM" id="SSF111369">
    <property type="entry name" value="HlyD-like secretion proteins"/>
    <property type="match status" value="1"/>
</dbReference>
<dbReference type="GO" id="GO:1990281">
    <property type="term" value="C:efflux pump complex"/>
    <property type="evidence" value="ECO:0007669"/>
    <property type="project" value="TreeGrafter"/>
</dbReference>
<dbReference type="Proteomes" id="UP000564644">
    <property type="component" value="Unassembled WGS sequence"/>
</dbReference>
<comment type="similarity">
    <text evidence="1">Belongs to the membrane fusion protein (MFP) (TC 8.A.1) family.</text>
</comment>
<dbReference type="PANTHER" id="PTHR30469">
    <property type="entry name" value="MULTIDRUG RESISTANCE PROTEIN MDTA"/>
    <property type="match status" value="1"/>
</dbReference>
<keyword evidence="5" id="KW-1185">Reference proteome</keyword>
<feature type="region of interest" description="Disordered" evidence="3">
    <location>
        <begin position="358"/>
        <end position="381"/>
    </location>
</feature>